<proteinExistence type="predicted"/>
<dbReference type="EMBL" id="CYKH01000221">
    <property type="protein sequence ID" value="CUE97672.1"/>
    <property type="molecule type" value="Genomic_DNA"/>
</dbReference>
<dbReference type="Proteomes" id="UP000051952">
    <property type="component" value="Unassembled WGS sequence"/>
</dbReference>
<dbReference type="VEuPathDB" id="TriTrypDB:BSAL_57855"/>
<sequence length="457" mass="49936">MRRLIGSTAARRRSSLAVSIRRCASQPQTVTDNVAHRPAHLTTSIEVINNNEEDMKSTALLATPKSCAIAAQPYQTIAGPALSVTFAFDDRLHPFQQREFHAAAVPSLYAHSLLDHLAEFSETKRTLARRRTNDLQVAPLPDFWKRVGNLNTVYCTLHRVSAVSTSSRRQQLCISSEHPAAGSIELTPSAHRRSNLLDIRSTLHDANYQPLATILWTGTEDGVVGGVARLETSESEEQHDLSMQRAQIFDSTGAVLPTRNETVQVEGVVAPDHSEDDLHHAEAAPGTTAPYIVRSRCVRLKDGGVAALGAFRSVLHEENHNNVGSHEQPAAPSFSPVVVPPWMVLDLVSLFVRCAVASLQDIAPNHVPGDHTNPHQWMLASYHHSQGGDIDAAAGEGVEIVSGVPKVFPSYTMPPWKHHVGLPMLRGEPCMAWHIELRQHGVLVSSGVYYFTTGVKS</sequence>
<protein>
    <submittedName>
        <fullName evidence="1">Uncharacterized protein</fullName>
    </submittedName>
</protein>
<organism evidence="1 2">
    <name type="scientific">Bodo saltans</name>
    <name type="common">Flagellated protozoan</name>
    <dbReference type="NCBI Taxonomy" id="75058"/>
    <lineage>
        <taxon>Eukaryota</taxon>
        <taxon>Discoba</taxon>
        <taxon>Euglenozoa</taxon>
        <taxon>Kinetoplastea</taxon>
        <taxon>Metakinetoplastina</taxon>
        <taxon>Eubodonida</taxon>
        <taxon>Bodonidae</taxon>
        <taxon>Bodo</taxon>
    </lineage>
</organism>
<evidence type="ECO:0000313" key="2">
    <source>
        <dbReference type="Proteomes" id="UP000051952"/>
    </source>
</evidence>
<name>A0A0S4INY1_BODSA</name>
<dbReference type="AlphaFoldDB" id="A0A0S4INY1"/>
<dbReference type="OrthoDB" id="272229at2759"/>
<evidence type="ECO:0000313" key="1">
    <source>
        <dbReference type="EMBL" id="CUE97672.1"/>
    </source>
</evidence>
<gene>
    <name evidence="1" type="ORF">BSAL_57855</name>
</gene>
<keyword evidence="2" id="KW-1185">Reference proteome</keyword>
<reference evidence="2" key="1">
    <citation type="submission" date="2015-09" db="EMBL/GenBank/DDBJ databases">
        <authorList>
            <consortium name="Pathogen Informatics"/>
        </authorList>
    </citation>
    <scope>NUCLEOTIDE SEQUENCE [LARGE SCALE GENOMIC DNA]</scope>
    <source>
        <strain evidence="2">Lake Konstanz</strain>
    </source>
</reference>
<dbReference type="OMA" id="DCLSAVM"/>
<accession>A0A0S4INY1</accession>